<comment type="pathway">
    <text evidence="2 16">Amino-acid biosynthesis; L-threonine biosynthesis; L-threonine from L-aspartate: step 3/5.</text>
</comment>
<dbReference type="InterPro" id="IPR016204">
    <property type="entry name" value="HDH"/>
</dbReference>
<comment type="catalytic activity">
    <reaction evidence="15">
        <text>L-homoserine + NAD(+) = L-aspartate 4-semialdehyde + NADH + H(+)</text>
        <dbReference type="Rhea" id="RHEA:15757"/>
        <dbReference type="ChEBI" id="CHEBI:15378"/>
        <dbReference type="ChEBI" id="CHEBI:57476"/>
        <dbReference type="ChEBI" id="CHEBI:57540"/>
        <dbReference type="ChEBI" id="CHEBI:57945"/>
        <dbReference type="ChEBI" id="CHEBI:537519"/>
        <dbReference type="EC" id="1.1.1.3"/>
    </reaction>
    <physiologicalReaction direction="right-to-left" evidence="15">
        <dbReference type="Rhea" id="RHEA:15759"/>
    </physiologicalReaction>
</comment>
<evidence type="ECO:0000256" key="4">
    <source>
        <dbReference type="ARBA" id="ARBA00006753"/>
    </source>
</evidence>
<keyword evidence="8 16" id="KW-0791">Threonine biosynthesis</keyword>
<feature type="region of interest" description="Disordered" evidence="18">
    <location>
        <begin position="395"/>
        <end position="417"/>
    </location>
</feature>
<keyword evidence="11" id="KW-0915">Sodium</keyword>
<evidence type="ECO:0000256" key="5">
    <source>
        <dbReference type="ARBA" id="ARBA00013213"/>
    </source>
</evidence>
<evidence type="ECO:0000256" key="12">
    <source>
        <dbReference type="ARBA" id="ARBA00023167"/>
    </source>
</evidence>
<comment type="function">
    <text evidence="13">Catalyzes the conversion of L-aspartate-beta-semialdehyde (L-Asa) to L-homoserine (L-Hse), the third step in the biosynthesis of threonine and methionine from aspartate.</text>
</comment>
<reference evidence="20 21" key="1">
    <citation type="submission" date="2021-11" db="EMBL/GenBank/DDBJ databases">
        <title>Draft genome sequence of Actinomycetospora sp. SF1 isolated from the rhizosphere soil.</title>
        <authorList>
            <person name="Duangmal K."/>
            <person name="Chantavorakit T."/>
        </authorList>
    </citation>
    <scope>NUCLEOTIDE SEQUENCE [LARGE SCALE GENOMIC DNA]</scope>
    <source>
        <strain evidence="20 21">TBRC 5722</strain>
    </source>
</reference>
<dbReference type="NCBIfam" id="NF004976">
    <property type="entry name" value="PRK06349.1"/>
    <property type="match status" value="1"/>
</dbReference>
<dbReference type="Proteomes" id="UP001199469">
    <property type="component" value="Unassembled WGS sequence"/>
</dbReference>
<keyword evidence="21" id="KW-1185">Reference proteome</keyword>
<name>A0ABS8PHF3_9PSEU</name>
<dbReference type="EMBL" id="JAJNDB010000007">
    <property type="protein sequence ID" value="MCD2196925.1"/>
    <property type="molecule type" value="Genomic_DNA"/>
</dbReference>
<evidence type="ECO:0000256" key="3">
    <source>
        <dbReference type="ARBA" id="ARBA00005062"/>
    </source>
</evidence>
<evidence type="ECO:0000256" key="18">
    <source>
        <dbReference type="SAM" id="MobiDB-lite"/>
    </source>
</evidence>
<comment type="caution">
    <text evidence="20">The sequence shown here is derived from an EMBL/GenBank/DDBJ whole genome shotgun (WGS) entry which is preliminary data.</text>
</comment>
<dbReference type="InterPro" id="IPR001342">
    <property type="entry name" value="HDH_cat"/>
</dbReference>
<dbReference type="PANTHER" id="PTHR43331">
    <property type="entry name" value="HOMOSERINE DEHYDROGENASE"/>
    <property type="match status" value="1"/>
</dbReference>
<keyword evidence="12 16" id="KW-0486">Methionine biosynthesis</keyword>
<evidence type="ECO:0000256" key="16">
    <source>
        <dbReference type="RuleBase" id="RU000579"/>
    </source>
</evidence>
<comment type="catalytic activity">
    <reaction evidence="14">
        <text>L-homoserine + NADP(+) = L-aspartate 4-semialdehyde + NADPH + H(+)</text>
        <dbReference type="Rhea" id="RHEA:15761"/>
        <dbReference type="ChEBI" id="CHEBI:15378"/>
        <dbReference type="ChEBI" id="CHEBI:57476"/>
        <dbReference type="ChEBI" id="CHEBI:57783"/>
        <dbReference type="ChEBI" id="CHEBI:58349"/>
        <dbReference type="ChEBI" id="CHEBI:537519"/>
        <dbReference type="EC" id="1.1.1.3"/>
    </reaction>
    <physiologicalReaction direction="right-to-left" evidence="14">
        <dbReference type="Rhea" id="RHEA:15763"/>
    </physiologicalReaction>
</comment>
<evidence type="ECO:0000313" key="21">
    <source>
        <dbReference type="Proteomes" id="UP001199469"/>
    </source>
</evidence>
<dbReference type="InterPro" id="IPR002912">
    <property type="entry name" value="ACT_dom"/>
</dbReference>
<dbReference type="SUPFAM" id="SSF55021">
    <property type="entry name" value="ACT-like"/>
    <property type="match status" value="1"/>
</dbReference>
<evidence type="ECO:0000256" key="14">
    <source>
        <dbReference type="ARBA" id="ARBA00048841"/>
    </source>
</evidence>
<dbReference type="SUPFAM" id="SSF55347">
    <property type="entry name" value="Glyceraldehyde-3-phosphate dehydrogenase-like, C-terminal domain"/>
    <property type="match status" value="1"/>
</dbReference>
<dbReference type="PANTHER" id="PTHR43331:SF1">
    <property type="entry name" value="HOMOSERINE DEHYDROGENASE"/>
    <property type="match status" value="1"/>
</dbReference>
<gene>
    <name evidence="20" type="ORF">LQ327_26495</name>
</gene>
<evidence type="ECO:0000256" key="15">
    <source>
        <dbReference type="ARBA" id="ARBA00049031"/>
    </source>
</evidence>
<dbReference type="PROSITE" id="PS51671">
    <property type="entry name" value="ACT"/>
    <property type="match status" value="1"/>
</dbReference>
<keyword evidence="7 16" id="KW-0028">Amino-acid biosynthesis</keyword>
<organism evidence="20 21">
    <name type="scientific">Actinomycetospora endophytica</name>
    <dbReference type="NCBI Taxonomy" id="2291215"/>
    <lineage>
        <taxon>Bacteria</taxon>
        <taxon>Bacillati</taxon>
        <taxon>Actinomycetota</taxon>
        <taxon>Actinomycetes</taxon>
        <taxon>Pseudonocardiales</taxon>
        <taxon>Pseudonocardiaceae</taxon>
        <taxon>Actinomycetospora</taxon>
    </lineage>
</organism>
<evidence type="ECO:0000256" key="17">
    <source>
        <dbReference type="RuleBase" id="RU004171"/>
    </source>
</evidence>
<sequence length="470" mass="48137">MSKDAGRVAERSRTIDSVKVALLGCGVVGTQVVRLLREQSEELAARVGAPIELAGIAVRRPQRHPDVPAELLTTDAAGLVARPDVDVVVELMGGIEPARDLLLDALKNDRSVVSANKALLAEEGEALATAARESGADLYYEASVAGAIPLLRPIQQSLAGDRIRRVAGIVNGTTNFILSAMESTGAGYADALEEAGRLGYAEADPTADVDGYDAASKAAILASLAFHTRVTASDVHREGIRDVTATDIASAKALGCSVKLLAICEQVDGDAGSTVSARVYPAMIPKAHPLASVSGAFNAVFVEADAAGPLMFYGQGAGGPQTASAVLGDLVAAARNRVIGGRGPRDTAYAHLSVQPMGEVRTRYHVNVDVHDRAGVLAAVASVFAEHGVSIATVKQEGGREAESPDADDAGHGGDAGTDATLVVVTHEAPDAALRATVDALSGLDSVRGVASVLRVEGLGRPVHALGGAQ</sequence>
<evidence type="ECO:0000256" key="1">
    <source>
        <dbReference type="ARBA" id="ARBA00001920"/>
    </source>
</evidence>
<evidence type="ECO:0000256" key="11">
    <source>
        <dbReference type="ARBA" id="ARBA00023053"/>
    </source>
</evidence>
<comment type="pathway">
    <text evidence="3 16">Amino-acid biosynthesis; L-methionine biosynthesis via de novo pathway; L-homoserine from L-aspartate: step 3/3.</text>
</comment>
<dbReference type="InterPro" id="IPR005106">
    <property type="entry name" value="Asp/hSer_DH_NAD-bd"/>
</dbReference>
<dbReference type="Pfam" id="PF00742">
    <property type="entry name" value="Homoserine_dh"/>
    <property type="match status" value="1"/>
</dbReference>
<evidence type="ECO:0000256" key="2">
    <source>
        <dbReference type="ARBA" id="ARBA00005056"/>
    </source>
</evidence>
<evidence type="ECO:0000256" key="6">
    <source>
        <dbReference type="ARBA" id="ARBA00013376"/>
    </source>
</evidence>
<dbReference type="InterPro" id="IPR036291">
    <property type="entry name" value="NAD(P)-bd_dom_sf"/>
</dbReference>
<keyword evidence="10 16" id="KW-0560">Oxidoreductase</keyword>
<dbReference type="Pfam" id="PF01842">
    <property type="entry name" value="ACT"/>
    <property type="match status" value="1"/>
</dbReference>
<evidence type="ECO:0000256" key="13">
    <source>
        <dbReference type="ARBA" id="ARBA00044930"/>
    </source>
</evidence>
<dbReference type="PIRSF" id="PIRSF000098">
    <property type="entry name" value="Homoser_dehydrog"/>
    <property type="match status" value="1"/>
</dbReference>
<evidence type="ECO:0000313" key="20">
    <source>
        <dbReference type="EMBL" id="MCD2196925.1"/>
    </source>
</evidence>
<evidence type="ECO:0000256" key="8">
    <source>
        <dbReference type="ARBA" id="ARBA00022697"/>
    </source>
</evidence>
<dbReference type="PROSITE" id="PS01042">
    <property type="entry name" value="HOMOSER_DHGENASE"/>
    <property type="match status" value="1"/>
</dbReference>
<dbReference type="InterPro" id="IPR045865">
    <property type="entry name" value="ACT-like_dom_sf"/>
</dbReference>
<protein>
    <recommendedName>
        <fullName evidence="6 16">Homoserine dehydrogenase</fullName>
        <ecNumber evidence="5 16">1.1.1.3</ecNumber>
    </recommendedName>
</protein>
<dbReference type="Gene3D" id="3.30.360.10">
    <property type="entry name" value="Dihydrodipicolinate Reductase, domain 2"/>
    <property type="match status" value="1"/>
</dbReference>
<dbReference type="EC" id="1.1.1.3" evidence="5 16"/>
<dbReference type="CDD" id="cd04881">
    <property type="entry name" value="ACT_HSDH-Hom"/>
    <property type="match status" value="1"/>
</dbReference>
<accession>A0ABS8PHF3</accession>
<evidence type="ECO:0000256" key="7">
    <source>
        <dbReference type="ARBA" id="ARBA00022605"/>
    </source>
</evidence>
<evidence type="ECO:0000256" key="10">
    <source>
        <dbReference type="ARBA" id="ARBA00023002"/>
    </source>
</evidence>
<feature type="domain" description="ACT" evidence="19">
    <location>
        <begin position="365"/>
        <end position="458"/>
    </location>
</feature>
<dbReference type="InterPro" id="IPR019811">
    <property type="entry name" value="HDH_CS"/>
</dbReference>
<comment type="similarity">
    <text evidence="4 17">Belongs to the homoserine dehydrogenase family.</text>
</comment>
<evidence type="ECO:0000259" key="19">
    <source>
        <dbReference type="PROSITE" id="PS51671"/>
    </source>
</evidence>
<keyword evidence="9 16" id="KW-0521">NADP</keyword>
<dbReference type="Gene3D" id="3.30.70.260">
    <property type="match status" value="1"/>
</dbReference>
<dbReference type="RefSeq" id="WP_230738820.1">
    <property type="nucleotide sequence ID" value="NZ_JAJNDB010000007.1"/>
</dbReference>
<dbReference type="Pfam" id="PF03447">
    <property type="entry name" value="NAD_binding_3"/>
    <property type="match status" value="1"/>
</dbReference>
<dbReference type="SUPFAM" id="SSF51735">
    <property type="entry name" value="NAD(P)-binding Rossmann-fold domains"/>
    <property type="match status" value="1"/>
</dbReference>
<comment type="cofactor">
    <cofactor evidence="1">
        <name>a metal cation</name>
        <dbReference type="ChEBI" id="CHEBI:25213"/>
    </cofactor>
</comment>
<evidence type="ECO:0000256" key="9">
    <source>
        <dbReference type="ARBA" id="ARBA00022857"/>
    </source>
</evidence>
<dbReference type="Gene3D" id="3.40.50.720">
    <property type="entry name" value="NAD(P)-binding Rossmann-like Domain"/>
    <property type="match status" value="1"/>
</dbReference>
<proteinExistence type="inferred from homology"/>